<evidence type="ECO:0000256" key="15">
    <source>
        <dbReference type="PROSITE-ProRule" id="PRU01032"/>
    </source>
</evidence>
<evidence type="ECO:0000256" key="12">
    <source>
        <dbReference type="ARBA" id="ARBA00023026"/>
    </source>
</evidence>
<dbReference type="PANTHER" id="PTHR14218:SF15">
    <property type="entry name" value="TRIPEPTIDYL-PEPTIDASE 1"/>
    <property type="match status" value="1"/>
</dbReference>
<dbReference type="PANTHER" id="PTHR14218">
    <property type="entry name" value="PROTEASE S8 TRIPEPTIDYL PEPTIDASE I CLN2"/>
    <property type="match status" value="1"/>
</dbReference>
<dbReference type="InterPro" id="IPR023828">
    <property type="entry name" value="Peptidase_S8_Ser-AS"/>
</dbReference>
<feature type="domain" description="Peptidase S53" evidence="18">
    <location>
        <begin position="238"/>
        <end position="630"/>
    </location>
</feature>
<dbReference type="InterPro" id="IPR030400">
    <property type="entry name" value="Sedolisin_dom"/>
</dbReference>
<comment type="catalytic activity">
    <reaction evidence="1">
        <text>Release of an N-terminal tripeptide from a polypeptide.</text>
        <dbReference type="EC" id="3.4.14.10"/>
    </reaction>
</comment>
<dbReference type="GO" id="GO:0005576">
    <property type="term" value="C:extracellular region"/>
    <property type="evidence" value="ECO:0007669"/>
    <property type="project" value="UniProtKB-SubCell"/>
</dbReference>
<dbReference type="Pfam" id="PF00082">
    <property type="entry name" value="Peptidase_S8"/>
    <property type="match status" value="1"/>
</dbReference>
<evidence type="ECO:0000259" key="18">
    <source>
        <dbReference type="PROSITE" id="PS51695"/>
    </source>
</evidence>
<evidence type="ECO:0000256" key="3">
    <source>
        <dbReference type="ARBA" id="ARBA00004239"/>
    </source>
</evidence>
<evidence type="ECO:0000256" key="8">
    <source>
        <dbReference type="ARBA" id="ARBA00022729"/>
    </source>
</evidence>
<evidence type="ECO:0000256" key="5">
    <source>
        <dbReference type="ARBA" id="ARBA00022525"/>
    </source>
</evidence>
<evidence type="ECO:0000256" key="6">
    <source>
        <dbReference type="ARBA" id="ARBA00022670"/>
    </source>
</evidence>
<dbReference type="PROSITE" id="PS00138">
    <property type="entry name" value="SUBTILASE_SER"/>
    <property type="match status" value="1"/>
</dbReference>
<feature type="region of interest" description="Disordered" evidence="16">
    <location>
        <begin position="175"/>
        <end position="204"/>
    </location>
</feature>
<keyword evidence="14" id="KW-0325">Glycoprotein</keyword>
<gene>
    <name evidence="19" type="ORF">C8A01DRAFT_41934</name>
</gene>
<evidence type="ECO:0000256" key="7">
    <source>
        <dbReference type="ARBA" id="ARBA00022723"/>
    </source>
</evidence>
<keyword evidence="5" id="KW-0964">Secreted</keyword>
<dbReference type="EC" id="3.4.14.10" evidence="4"/>
<dbReference type="InterPro" id="IPR000209">
    <property type="entry name" value="Peptidase_S8/S53_dom"/>
</dbReference>
<feature type="active site" description="Charge relay system" evidence="15">
    <location>
        <position position="317"/>
    </location>
</feature>
<evidence type="ECO:0000256" key="11">
    <source>
        <dbReference type="ARBA" id="ARBA00022837"/>
    </source>
</evidence>
<comment type="caution">
    <text evidence="19">The sequence shown here is derived from an EMBL/GenBank/DDBJ whole genome shotgun (WGS) entry which is preliminary data.</text>
</comment>
<dbReference type="SUPFAM" id="SSF54897">
    <property type="entry name" value="Protease propeptides/inhibitors"/>
    <property type="match status" value="1"/>
</dbReference>
<dbReference type="GO" id="GO:0004252">
    <property type="term" value="F:serine-type endopeptidase activity"/>
    <property type="evidence" value="ECO:0007669"/>
    <property type="project" value="UniProtKB-UniRule"/>
</dbReference>
<comment type="function">
    <text evidence="2">Secreted tripeptidyl-peptidase which degrades proteins at acidic pHs and is involved in virulence.</text>
</comment>
<feature type="active site" description="Charge relay system" evidence="15">
    <location>
        <position position="321"/>
    </location>
</feature>
<dbReference type="InterPro" id="IPR036852">
    <property type="entry name" value="Peptidase_S8/S53_dom_sf"/>
</dbReference>
<dbReference type="GO" id="GO:0006508">
    <property type="term" value="P:proteolysis"/>
    <property type="evidence" value="ECO:0007669"/>
    <property type="project" value="UniProtKB-KW"/>
</dbReference>
<dbReference type="Proteomes" id="UP001303115">
    <property type="component" value="Unassembled WGS sequence"/>
</dbReference>
<dbReference type="GO" id="GO:0046872">
    <property type="term" value="F:metal ion binding"/>
    <property type="evidence" value="ECO:0007669"/>
    <property type="project" value="UniProtKB-UniRule"/>
</dbReference>
<evidence type="ECO:0000313" key="20">
    <source>
        <dbReference type="Proteomes" id="UP001303115"/>
    </source>
</evidence>
<dbReference type="Gene3D" id="3.40.50.200">
    <property type="entry name" value="Peptidase S8/S53 domain"/>
    <property type="match status" value="1"/>
</dbReference>
<comment type="cofactor">
    <cofactor evidence="15">
        <name>Ca(2+)</name>
        <dbReference type="ChEBI" id="CHEBI:29108"/>
    </cofactor>
    <text evidence="15">Binds 1 Ca(2+) ion per subunit.</text>
</comment>
<keyword evidence="12" id="KW-0843">Virulence</keyword>
<dbReference type="EMBL" id="MU854746">
    <property type="protein sequence ID" value="KAK4031618.1"/>
    <property type="molecule type" value="Genomic_DNA"/>
</dbReference>
<name>A0AAN6SLD5_9PEZI</name>
<feature type="compositionally biased region" description="Basic residues" evidence="16">
    <location>
        <begin position="178"/>
        <end position="189"/>
    </location>
</feature>
<dbReference type="PROSITE" id="PS51695">
    <property type="entry name" value="SEDOLISIN"/>
    <property type="match status" value="1"/>
</dbReference>
<evidence type="ECO:0000256" key="13">
    <source>
        <dbReference type="ARBA" id="ARBA00023145"/>
    </source>
</evidence>
<evidence type="ECO:0000256" key="9">
    <source>
        <dbReference type="ARBA" id="ARBA00022801"/>
    </source>
</evidence>
<evidence type="ECO:0000256" key="2">
    <source>
        <dbReference type="ARBA" id="ARBA00002451"/>
    </source>
</evidence>
<feature type="binding site" evidence="15">
    <location>
        <position position="611"/>
    </location>
    <ligand>
        <name>Ca(2+)</name>
        <dbReference type="ChEBI" id="CHEBI:29108"/>
    </ligand>
</feature>
<keyword evidence="20" id="KW-1185">Reference proteome</keyword>
<protein>
    <recommendedName>
        <fullName evidence="4">tripeptidyl-peptidase II</fullName>
        <ecNumber evidence="4">3.4.14.10</ecNumber>
    </recommendedName>
</protein>
<dbReference type="InterPro" id="IPR015366">
    <property type="entry name" value="S53_propep"/>
</dbReference>
<dbReference type="CDD" id="cd11377">
    <property type="entry name" value="Pro-peptidase_S53"/>
    <property type="match status" value="1"/>
</dbReference>
<dbReference type="FunFam" id="3.40.50.200:FF:000015">
    <property type="entry name" value="Tripeptidyl peptidase A"/>
    <property type="match status" value="1"/>
</dbReference>
<comment type="subcellular location">
    <subcellularLocation>
        <location evidence="3">Secreted</location>
        <location evidence="3">Extracellular space</location>
    </subcellularLocation>
</comment>
<feature type="active site" description="Charge relay system" evidence="15">
    <location>
        <position position="541"/>
    </location>
</feature>
<keyword evidence="9 15" id="KW-0378">Hydrolase</keyword>
<dbReference type="SMART" id="SM00944">
    <property type="entry name" value="Pro-kuma_activ"/>
    <property type="match status" value="1"/>
</dbReference>
<organism evidence="19 20">
    <name type="scientific">Parachaetomium inaequale</name>
    <dbReference type="NCBI Taxonomy" id="2588326"/>
    <lineage>
        <taxon>Eukaryota</taxon>
        <taxon>Fungi</taxon>
        <taxon>Dikarya</taxon>
        <taxon>Ascomycota</taxon>
        <taxon>Pezizomycotina</taxon>
        <taxon>Sordariomycetes</taxon>
        <taxon>Sordariomycetidae</taxon>
        <taxon>Sordariales</taxon>
        <taxon>Chaetomiaceae</taxon>
        <taxon>Parachaetomium</taxon>
    </lineage>
</organism>
<keyword evidence="6 15" id="KW-0645">Protease</keyword>
<dbReference type="AlphaFoldDB" id="A0AAN6SLD5"/>
<feature type="binding site" evidence="15">
    <location>
        <position position="584"/>
    </location>
    <ligand>
        <name>Ca(2+)</name>
        <dbReference type="ChEBI" id="CHEBI:29108"/>
    </ligand>
</feature>
<dbReference type="GO" id="GO:0008240">
    <property type="term" value="F:tripeptidyl-peptidase activity"/>
    <property type="evidence" value="ECO:0007669"/>
    <property type="project" value="UniProtKB-EC"/>
</dbReference>
<evidence type="ECO:0000313" key="19">
    <source>
        <dbReference type="EMBL" id="KAK4031618.1"/>
    </source>
</evidence>
<dbReference type="InterPro" id="IPR050819">
    <property type="entry name" value="Tripeptidyl-peptidase_I"/>
</dbReference>
<evidence type="ECO:0000256" key="14">
    <source>
        <dbReference type="ARBA" id="ARBA00023180"/>
    </source>
</evidence>
<reference evidence="20" key="1">
    <citation type="journal article" date="2023" name="Mol. Phylogenet. Evol.">
        <title>Genome-scale phylogeny and comparative genomics of the fungal order Sordariales.</title>
        <authorList>
            <person name="Hensen N."/>
            <person name="Bonometti L."/>
            <person name="Westerberg I."/>
            <person name="Brannstrom I.O."/>
            <person name="Guillou S."/>
            <person name="Cros-Aarteil S."/>
            <person name="Calhoun S."/>
            <person name="Haridas S."/>
            <person name="Kuo A."/>
            <person name="Mondo S."/>
            <person name="Pangilinan J."/>
            <person name="Riley R."/>
            <person name="LaButti K."/>
            <person name="Andreopoulos B."/>
            <person name="Lipzen A."/>
            <person name="Chen C."/>
            <person name="Yan M."/>
            <person name="Daum C."/>
            <person name="Ng V."/>
            <person name="Clum A."/>
            <person name="Steindorff A."/>
            <person name="Ohm R.A."/>
            <person name="Martin F."/>
            <person name="Silar P."/>
            <person name="Natvig D.O."/>
            <person name="Lalanne C."/>
            <person name="Gautier V."/>
            <person name="Ament-Velasquez S.L."/>
            <person name="Kruys A."/>
            <person name="Hutchinson M.I."/>
            <person name="Powell A.J."/>
            <person name="Barry K."/>
            <person name="Miller A.N."/>
            <person name="Grigoriev I.V."/>
            <person name="Debuchy R."/>
            <person name="Gladieux P."/>
            <person name="Hiltunen Thoren M."/>
            <person name="Johannesson H."/>
        </authorList>
    </citation>
    <scope>NUCLEOTIDE SEQUENCE [LARGE SCALE GENOMIC DNA]</scope>
    <source>
        <strain evidence="20">CBS 284.82</strain>
    </source>
</reference>
<dbReference type="CDD" id="cd04056">
    <property type="entry name" value="Peptidases_S53"/>
    <property type="match status" value="1"/>
</dbReference>
<keyword evidence="11 15" id="KW-0106">Calcium</keyword>
<proteinExistence type="predicted"/>
<evidence type="ECO:0000256" key="4">
    <source>
        <dbReference type="ARBA" id="ARBA00012462"/>
    </source>
</evidence>
<feature type="chain" id="PRO_5042834383" description="tripeptidyl-peptidase II" evidence="17">
    <location>
        <begin position="19"/>
        <end position="630"/>
    </location>
</feature>
<feature type="binding site" evidence="15">
    <location>
        <position position="609"/>
    </location>
    <ligand>
        <name>Ca(2+)</name>
        <dbReference type="ChEBI" id="CHEBI:29108"/>
    </ligand>
</feature>
<evidence type="ECO:0000256" key="17">
    <source>
        <dbReference type="SAM" id="SignalP"/>
    </source>
</evidence>
<keyword evidence="8 17" id="KW-0732">Signal</keyword>
<dbReference type="Pfam" id="PF09286">
    <property type="entry name" value="Pro-kuma_activ"/>
    <property type="match status" value="1"/>
</dbReference>
<sequence>MRYCLVAALLGLTTSVQAAPAVILEETKGIPPGWSVQGSASASDKITLFVALKEPGIEELKAKLNQRQNSGHPSFGQHLSRDEVLQHRQPADATGSAVSSWLKSSGIRDIHNQGSLLSFEASAQTAKSLFQADLKYYAYNGSDTAPVLRALSYTIPAWLRDYIDFVHPITNFMPPRPHLGHRRRPRPRPNPKPTKWTLKPSATATSATASTTTAQISIITPHIPTPEEVFPNLPCLVATVPDCIKKLYNITYTPDSNTPSPVRFGVAGFLEQWILYQDVDLFLDTFTPNLPPTYNFTVTLLNNGTNPQDSPRHAGLEASLDIEYAMALGYPTNVVYYSTAGRGTKLDATTGLAMPTLQSDNEPFLEFLQELLAQDDAEIPHVLSISYADDEVSVPRAYARRVCDMFAALAARGTTVLVATGDGGAAGTGKTQCEDRETRSKRFVPTFPASCPYVTAVGATDNVAPPVAGATFSSGGFSDFFERPSWQEEAVRPYIKGLVKGNNTRVGLFNHKGRAMPDISAIGSAFQIIMGGDISQVLGTSASTPVVAAMVALVNDARMRAGKPSLGWLNPQLYSARVKSVLRDVTVGESAGCRHTDSTKSPGWSAAEGYDAVTGLGVVDDFNDFLAALM</sequence>
<keyword evidence="13" id="KW-0865">Zymogen</keyword>
<evidence type="ECO:0000256" key="1">
    <source>
        <dbReference type="ARBA" id="ARBA00001910"/>
    </source>
</evidence>
<keyword evidence="10 15" id="KW-0720">Serine protease</keyword>
<evidence type="ECO:0000256" key="16">
    <source>
        <dbReference type="SAM" id="MobiDB-lite"/>
    </source>
</evidence>
<evidence type="ECO:0000256" key="10">
    <source>
        <dbReference type="ARBA" id="ARBA00022825"/>
    </source>
</evidence>
<feature type="binding site" evidence="15">
    <location>
        <position position="585"/>
    </location>
    <ligand>
        <name>Ca(2+)</name>
        <dbReference type="ChEBI" id="CHEBI:29108"/>
    </ligand>
</feature>
<keyword evidence="7 15" id="KW-0479">Metal-binding</keyword>
<feature type="signal peptide" evidence="17">
    <location>
        <begin position="1"/>
        <end position="18"/>
    </location>
</feature>
<accession>A0AAN6SLD5</accession>
<dbReference type="SUPFAM" id="SSF52743">
    <property type="entry name" value="Subtilisin-like"/>
    <property type="match status" value="1"/>
</dbReference>